<sequence>MRHLISTKFIGQIPVFLFLCFELLIGSEPEIIIQEIPQN</sequence>
<reference evidence="1" key="1">
    <citation type="submission" date="2018-05" db="EMBL/GenBank/DDBJ databases">
        <authorList>
            <person name="Lanie J.A."/>
            <person name="Ng W.-L."/>
            <person name="Kazmierczak K.M."/>
            <person name="Andrzejewski T.M."/>
            <person name="Davidsen T.M."/>
            <person name="Wayne K.J."/>
            <person name="Tettelin H."/>
            <person name="Glass J.I."/>
            <person name="Rusch D."/>
            <person name="Podicherti R."/>
            <person name="Tsui H.-C.T."/>
            <person name="Winkler M.E."/>
        </authorList>
    </citation>
    <scope>NUCLEOTIDE SEQUENCE</scope>
</reference>
<dbReference type="AlphaFoldDB" id="A0A382IM36"/>
<dbReference type="EMBL" id="UINC01067860">
    <property type="protein sequence ID" value="SVB99943.1"/>
    <property type="molecule type" value="Genomic_DNA"/>
</dbReference>
<accession>A0A382IM36</accession>
<name>A0A382IM36_9ZZZZ</name>
<feature type="non-terminal residue" evidence="1">
    <location>
        <position position="39"/>
    </location>
</feature>
<organism evidence="1">
    <name type="scientific">marine metagenome</name>
    <dbReference type="NCBI Taxonomy" id="408172"/>
    <lineage>
        <taxon>unclassified sequences</taxon>
        <taxon>metagenomes</taxon>
        <taxon>ecological metagenomes</taxon>
    </lineage>
</organism>
<gene>
    <name evidence="1" type="ORF">METZ01_LOCUS252797</name>
</gene>
<protein>
    <submittedName>
        <fullName evidence="1">Uncharacterized protein</fullName>
    </submittedName>
</protein>
<evidence type="ECO:0000313" key="1">
    <source>
        <dbReference type="EMBL" id="SVB99943.1"/>
    </source>
</evidence>
<proteinExistence type="predicted"/>